<evidence type="ECO:0000256" key="4">
    <source>
        <dbReference type="ARBA" id="ARBA00023136"/>
    </source>
</evidence>
<dbReference type="AlphaFoldDB" id="A0A1H4M859"/>
<reference evidence="7 8" key="1">
    <citation type="submission" date="2016-10" db="EMBL/GenBank/DDBJ databases">
        <authorList>
            <person name="de Groot N.N."/>
        </authorList>
    </citation>
    <scope>NUCLEOTIDE SEQUENCE [LARGE SCALE GENOMIC DNA]</scope>
    <source>
        <strain evidence="7 8">AB35.6</strain>
    </source>
</reference>
<organism evidence="7 8">
    <name type="scientific">Terriglobus roseus</name>
    <dbReference type="NCBI Taxonomy" id="392734"/>
    <lineage>
        <taxon>Bacteria</taxon>
        <taxon>Pseudomonadati</taxon>
        <taxon>Acidobacteriota</taxon>
        <taxon>Terriglobia</taxon>
        <taxon>Terriglobales</taxon>
        <taxon>Acidobacteriaceae</taxon>
        <taxon>Terriglobus</taxon>
    </lineage>
</organism>
<feature type="transmembrane region" description="Helical" evidence="5">
    <location>
        <begin position="278"/>
        <end position="295"/>
    </location>
</feature>
<feature type="transmembrane region" description="Helical" evidence="5">
    <location>
        <begin position="100"/>
        <end position="128"/>
    </location>
</feature>
<proteinExistence type="predicted"/>
<dbReference type="InterPro" id="IPR049453">
    <property type="entry name" value="Memb_transporter_dom"/>
</dbReference>
<gene>
    <name evidence="7" type="ORF">SAMN05443244_1838</name>
</gene>
<evidence type="ECO:0000256" key="2">
    <source>
        <dbReference type="ARBA" id="ARBA00022692"/>
    </source>
</evidence>
<accession>A0A1H4M859</accession>
<keyword evidence="2 5" id="KW-0812">Transmembrane</keyword>
<protein>
    <submittedName>
        <fullName evidence="7">Fusaric acid resistance protein-like</fullName>
    </submittedName>
</protein>
<comment type="subcellular location">
    <subcellularLocation>
        <location evidence="1">Membrane</location>
        <topology evidence="1">Multi-pass membrane protein</topology>
    </subcellularLocation>
</comment>
<dbReference type="Pfam" id="PF13515">
    <property type="entry name" value="FUSC_2"/>
    <property type="match status" value="1"/>
</dbReference>
<sequence>MAENFRSQLVAFDWSKSEPLHAFLCLPGIALPLIVGLHFGYPGTAALMVGGAQCVGFGSYQPPLFHRSGAMLAASIGIAISALVGALCRDSTTALLVTSVVWAVLYGLSNSISTATAWVGQQCCIFLVVSSAAPSTPGTTHDLVYSALLRGAGVLAGALLQYAILLLCRYFVAAAQTRFSSPDFDPTHFQRAFLLEQLKPRSGAFQFALRMGVTAAVSIAIYRAQTWTSAYWIGMTALLIPKPEFSATALRALLRAAGTLAGAALCTVIVVELQPRGMWLALLVLVFQFAAYLLANVNYGAFALALTGYICFVLAVAHQPPREVMLHRVLATLAGTGIALAVHLAFILGRKALNITPPTLHSLEERL</sequence>
<feature type="domain" description="Integral membrane bound transporter" evidence="6">
    <location>
        <begin position="218"/>
        <end position="342"/>
    </location>
</feature>
<feature type="transmembrane region" description="Helical" evidence="5">
    <location>
        <begin position="329"/>
        <end position="348"/>
    </location>
</feature>
<evidence type="ECO:0000313" key="7">
    <source>
        <dbReference type="EMBL" id="SEB78695.1"/>
    </source>
</evidence>
<keyword evidence="3 5" id="KW-1133">Transmembrane helix</keyword>
<feature type="transmembrane region" description="Helical" evidence="5">
    <location>
        <begin position="69"/>
        <end position="88"/>
    </location>
</feature>
<keyword evidence="4 5" id="KW-0472">Membrane</keyword>
<dbReference type="Proteomes" id="UP000182409">
    <property type="component" value="Unassembled WGS sequence"/>
</dbReference>
<evidence type="ECO:0000256" key="5">
    <source>
        <dbReference type="SAM" id="Phobius"/>
    </source>
</evidence>
<evidence type="ECO:0000256" key="1">
    <source>
        <dbReference type="ARBA" id="ARBA00004141"/>
    </source>
</evidence>
<feature type="transmembrane region" description="Helical" evidence="5">
    <location>
        <begin position="20"/>
        <end position="41"/>
    </location>
</feature>
<dbReference type="RefSeq" id="WP_074653508.1">
    <property type="nucleotide sequence ID" value="NZ_FNSD01000001.1"/>
</dbReference>
<dbReference type="OrthoDB" id="128040at2"/>
<dbReference type="GO" id="GO:0016020">
    <property type="term" value="C:membrane"/>
    <property type="evidence" value="ECO:0007669"/>
    <property type="project" value="UniProtKB-SubCell"/>
</dbReference>
<evidence type="ECO:0000256" key="3">
    <source>
        <dbReference type="ARBA" id="ARBA00022989"/>
    </source>
</evidence>
<evidence type="ECO:0000313" key="8">
    <source>
        <dbReference type="Proteomes" id="UP000182409"/>
    </source>
</evidence>
<evidence type="ECO:0000259" key="6">
    <source>
        <dbReference type="Pfam" id="PF13515"/>
    </source>
</evidence>
<feature type="transmembrane region" description="Helical" evidence="5">
    <location>
        <begin position="148"/>
        <end position="172"/>
    </location>
</feature>
<name>A0A1H4M859_9BACT</name>
<feature type="transmembrane region" description="Helical" evidence="5">
    <location>
        <begin position="252"/>
        <end position="271"/>
    </location>
</feature>
<feature type="transmembrane region" description="Helical" evidence="5">
    <location>
        <begin position="301"/>
        <end position="317"/>
    </location>
</feature>
<dbReference type="EMBL" id="FNSD01000001">
    <property type="protein sequence ID" value="SEB78695.1"/>
    <property type="molecule type" value="Genomic_DNA"/>
</dbReference>